<gene>
    <name evidence="3" type="ORF">EVAR_72678_1</name>
</gene>
<dbReference type="Proteomes" id="UP000299102">
    <property type="component" value="Unassembled WGS sequence"/>
</dbReference>
<dbReference type="AlphaFoldDB" id="A0A4C1SPI4"/>
<reference evidence="3 4" key="1">
    <citation type="journal article" date="2019" name="Commun. Biol.">
        <title>The bagworm genome reveals a unique fibroin gene that provides high tensile strength.</title>
        <authorList>
            <person name="Kono N."/>
            <person name="Nakamura H."/>
            <person name="Ohtoshi R."/>
            <person name="Tomita M."/>
            <person name="Numata K."/>
            <person name="Arakawa K."/>
        </authorList>
    </citation>
    <scope>NUCLEOTIDE SEQUENCE [LARGE SCALE GENOMIC DNA]</scope>
</reference>
<evidence type="ECO:0000313" key="4">
    <source>
        <dbReference type="Proteomes" id="UP000299102"/>
    </source>
</evidence>
<feature type="compositionally biased region" description="Basic residues" evidence="2">
    <location>
        <begin position="319"/>
        <end position="330"/>
    </location>
</feature>
<accession>A0A4C1SPI4</accession>
<evidence type="ECO:0000256" key="2">
    <source>
        <dbReference type="SAM" id="MobiDB-lite"/>
    </source>
</evidence>
<sequence length="330" mass="37043">MKYPQLVSPRAVNAISDWLVSRLEQLGVESPQIYTRLLLSLLQSSVQVNDPIEFSNLETATIEQLVDELCEKLKDIEKQTQNLSDEERFLIETHLDTGSLLQNQNSIQIQNSLQQASGSNYINHTHHQTRHHQQQQQQHHHYQHHHQQQQHQDTQNFQKSNNTVFNSDIKRQHVMSSSSTRTDALKDLDNDPKKRYFRAFPALSKEMEDSFRIWRRNAKSLTWPIVGRAIVNDNINNSSASLSSSSASSILSSSNCIANSVSTDKSAEKKLTKGGVVVVAGHQLDSKSNTDISASVCSSGHIGGSDVQQQLQGAVAASTKKKSKRRRNQG</sequence>
<organism evidence="3 4">
    <name type="scientific">Eumeta variegata</name>
    <name type="common">Bagworm moth</name>
    <name type="synonym">Eumeta japonica</name>
    <dbReference type="NCBI Taxonomy" id="151549"/>
    <lineage>
        <taxon>Eukaryota</taxon>
        <taxon>Metazoa</taxon>
        <taxon>Ecdysozoa</taxon>
        <taxon>Arthropoda</taxon>
        <taxon>Hexapoda</taxon>
        <taxon>Insecta</taxon>
        <taxon>Pterygota</taxon>
        <taxon>Neoptera</taxon>
        <taxon>Endopterygota</taxon>
        <taxon>Lepidoptera</taxon>
        <taxon>Glossata</taxon>
        <taxon>Ditrysia</taxon>
        <taxon>Tineoidea</taxon>
        <taxon>Psychidae</taxon>
        <taxon>Oiketicinae</taxon>
        <taxon>Eumeta</taxon>
    </lineage>
</organism>
<feature type="coiled-coil region" evidence="1">
    <location>
        <begin position="59"/>
        <end position="86"/>
    </location>
</feature>
<protein>
    <submittedName>
        <fullName evidence="3">Uncharacterized protein</fullName>
    </submittedName>
</protein>
<name>A0A4C1SPI4_EUMVA</name>
<evidence type="ECO:0000313" key="3">
    <source>
        <dbReference type="EMBL" id="GBP04032.1"/>
    </source>
</evidence>
<proteinExistence type="predicted"/>
<feature type="region of interest" description="Disordered" evidence="2">
    <location>
        <begin position="166"/>
        <end position="188"/>
    </location>
</feature>
<evidence type="ECO:0000256" key="1">
    <source>
        <dbReference type="SAM" id="Coils"/>
    </source>
</evidence>
<comment type="caution">
    <text evidence="3">The sequence shown here is derived from an EMBL/GenBank/DDBJ whole genome shotgun (WGS) entry which is preliminary data.</text>
</comment>
<dbReference type="EMBL" id="BGZK01007455">
    <property type="protein sequence ID" value="GBP04032.1"/>
    <property type="molecule type" value="Genomic_DNA"/>
</dbReference>
<dbReference type="OrthoDB" id="3247158at2759"/>
<feature type="compositionally biased region" description="Basic residues" evidence="2">
    <location>
        <begin position="125"/>
        <end position="148"/>
    </location>
</feature>
<keyword evidence="4" id="KW-1185">Reference proteome</keyword>
<keyword evidence="1" id="KW-0175">Coiled coil</keyword>
<feature type="region of interest" description="Disordered" evidence="2">
    <location>
        <begin position="308"/>
        <end position="330"/>
    </location>
</feature>
<feature type="region of interest" description="Disordered" evidence="2">
    <location>
        <begin position="125"/>
        <end position="154"/>
    </location>
</feature>